<dbReference type="Pfam" id="PF13844">
    <property type="entry name" value="Glyco_transf_41"/>
    <property type="match status" value="2"/>
</dbReference>
<dbReference type="Gene3D" id="1.25.40.10">
    <property type="entry name" value="Tetratricopeptide repeat domain"/>
    <property type="match status" value="1"/>
</dbReference>
<dbReference type="PANTHER" id="PTHR44998:SF1">
    <property type="entry name" value="UDP-N-ACETYLGLUCOSAMINE--PEPTIDE N-ACETYLGLUCOSAMINYLTRANSFERASE 110 KDA SUBUNIT"/>
    <property type="match status" value="1"/>
</dbReference>
<name>A0A0L8BRA5_ENSAD</name>
<dbReference type="InterPro" id="IPR011990">
    <property type="entry name" value="TPR-like_helical_dom_sf"/>
</dbReference>
<evidence type="ECO:0000256" key="1">
    <source>
        <dbReference type="ARBA" id="ARBA00004922"/>
    </source>
</evidence>
<sequence>MELPLNAHTIFSSASRQYQKGQYTEALDSLNQLLDLTRDAKTYALLAKVLLKLGFRSDAAQAYQLAGEEGGLRSEHFLAEAMKLHFACGNDDQALSLGRPLLEQAKTDPELAYIIVTLFLKRDQADILGPFKSTLSASARQEHQVLAAKLLTSDVGNNDDREIVTNLFRRTPSNPVLLSAYLVFMQEVNNFNEIENYAQALERAVQATNRKFLRAETPFYNVHWCRDERLNRLAAALDQPFPPTLPEERRKMQHVWGKKIRLGYLSNDFWGPHATMKLLQAVLTSHDREKFDVTLFCYTPEKHLAVAGEGRQTWGKIVRIESLSDEQAAQTIRDEQIDILVDLKGHTMNSRVAILNHKTAPVQTTWLGFPGTTVNVDLDYIIGDRHVLPDGSEDHYYERFCRLPETYQPNDPAGRPRPAAMTRTQAGLPEDAFVYASFNANRKITVETMKAWAEILRRTPDSVLWLMCPKPEAQAHILRRFQSYGITTKRIIFCTKVEYEQHLARIPAADLGLDTFPCNGHTTTSEQLWMGLPVLTPKGTHFASRVSESLLRAIGLPELVTADVDDYIEQAVALYANRDKITEYKQRLDDNRLQMPLFDAERFCRHLEQAYEAMADRARKGLEPALIDVPALPPRAGSFAL</sequence>
<dbReference type="OrthoDB" id="146908at2"/>
<evidence type="ECO:0000256" key="4">
    <source>
        <dbReference type="ARBA" id="ARBA00022803"/>
    </source>
</evidence>
<evidence type="ECO:0000259" key="5">
    <source>
        <dbReference type="Pfam" id="PF13844"/>
    </source>
</evidence>
<dbReference type="AlphaFoldDB" id="A0A0L8BRA5"/>
<keyword evidence="3" id="KW-0677">Repeat</keyword>
<feature type="domain" description="O-GlcNAc transferase C-terminal" evidence="5">
    <location>
        <begin position="421"/>
        <end position="607"/>
    </location>
</feature>
<dbReference type="PANTHER" id="PTHR44998">
    <property type="match status" value="1"/>
</dbReference>
<organism evidence="6 7">
    <name type="scientific">Ensifer adhaerens</name>
    <name type="common">Sinorhizobium morelense</name>
    <dbReference type="NCBI Taxonomy" id="106592"/>
    <lineage>
        <taxon>Bacteria</taxon>
        <taxon>Pseudomonadati</taxon>
        <taxon>Pseudomonadota</taxon>
        <taxon>Alphaproteobacteria</taxon>
        <taxon>Hyphomicrobiales</taxon>
        <taxon>Rhizobiaceae</taxon>
        <taxon>Sinorhizobium/Ensifer group</taxon>
        <taxon>Ensifer</taxon>
    </lineage>
</organism>
<dbReference type="InterPro" id="IPR029489">
    <property type="entry name" value="OGT/SEC/SPY_C"/>
</dbReference>
<dbReference type="EMBL" id="LGAP01000013">
    <property type="protein sequence ID" value="KOF17080.1"/>
    <property type="molecule type" value="Genomic_DNA"/>
</dbReference>
<keyword evidence="4" id="KW-0802">TPR repeat</keyword>
<accession>A0A0L8BRA5</accession>
<comment type="pathway">
    <text evidence="1">Protein modification; protein glycosylation.</text>
</comment>
<dbReference type="SUPFAM" id="SSF53756">
    <property type="entry name" value="UDP-Glycosyltransferase/glycogen phosphorylase"/>
    <property type="match status" value="1"/>
</dbReference>
<reference evidence="7" key="1">
    <citation type="submission" date="2015-07" db="EMBL/GenBank/DDBJ databases">
        <title>Whole genome sequence of an Ensifer adhaerens strain isolated from a cave pool in the Wind Cave National Park.</title>
        <authorList>
            <person name="Eng W.W.H."/>
            <person name="Gan H.M."/>
            <person name="Barton H.A."/>
            <person name="Savka M.A."/>
        </authorList>
    </citation>
    <scope>NUCLEOTIDE SEQUENCE [LARGE SCALE GENOMIC DNA]</scope>
    <source>
        <strain evidence="7">SD006</strain>
    </source>
</reference>
<protein>
    <submittedName>
        <fullName evidence="6">Glycosyl transferase</fullName>
    </submittedName>
</protein>
<dbReference type="SUPFAM" id="SSF48452">
    <property type="entry name" value="TPR-like"/>
    <property type="match status" value="1"/>
</dbReference>
<evidence type="ECO:0000313" key="6">
    <source>
        <dbReference type="EMBL" id="KOF17080.1"/>
    </source>
</evidence>
<evidence type="ECO:0000313" key="7">
    <source>
        <dbReference type="Proteomes" id="UP000037425"/>
    </source>
</evidence>
<gene>
    <name evidence="6" type="ORF">AC244_19460</name>
</gene>
<dbReference type="Gene3D" id="3.40.50.2000">
    <property type="entry name" value="Glycogen Phosphorylase B"/>
    <property type="match status" value="1"/>
</dbReference>
<evidence type="ECO:0000256" key="3">
    <source>
        <dbReference type="ARBA" id="ARBA00022737"/>
    </source>
</evidence>
<dbReference type="GO" id="GO:0016740">
    <property type="term" value="F:transferase activity"/>
    <property type="evidence" value="ECO:0007669"/>
    <property type="project" value="UniProtKB-KW"/>
</dbReference>
<dbReference type="Gene3D" id="3.40.50.11380">
    <property type="match status" value="1"/>
</dbReference>
<dbReference type="PATRIC" id="fig|106592.7.peg.1712"/>
<keyword evidence="2 6" id="KW-0808">Transferase</keyword>
<comment type="caution">
    <text evidence="6">The sequence shown here is derived from an EMBL/GenBank/DDBJ whole genome shotgun (WGS) entry which is preliminary data.</text>
</comment>
<feature type="domain" description="O-GlcNAc transferase C-terminal" evidence="5">
    <location>
        <begin position="255"/>
        <end position="408"/>
    </location>
</feature>
<evidence type="ECO:0000256" key="2">
    <source>
        <dbReference type="ARBA" id="ARBA00022679"/>
    </source>
</evidence>
<dbReference type="Proteomes" id="UP000037425">
    <property type="component" value="Unassembled WGS sequence"/>
</dbReference>
<proteinExistence type="predicted"/>